<keyword evidence="2" id="KW-1133">Transmembrane helix</keyword>
<reference evidence="3 4" key="1">
    <citation type="submission" date="2021-04" db="EMBL/GenBank/DDBJ databases">
        <title>Characterization of the biosynthetic gene cluster of new lipopeptides with antitumor activity in the genome of the marine Streptomyces PHM034.</title>
        <authorList>
            <person name="Ceniceros A."/>
            <person name="Canedo L."/>
            <person name="Mendez C."/>
            <person name="Olano C."/>
            <person name="Schleissner C."/>
            <person name="Cuevas C."/>
            <person name="De La Calle F."/>
            <person name="Salas J.A."/>
        </authorList>
    </citation>
    <scope>NUCLEOTIDE SEQUENCE [LARGE SCALE GENOMIC DNA]</scope>
    <source>
        <strain evidence="3 4">PHM034</strain>
    </source>
</reference>
<organism evidence="3 4">
    <name type="scientific">Streptomyces tuirus</name>
    <dbReference type="NCBI Taxonomy" id="68278"/>
    <lineage>
        <taxon>Bacteria</taxon>
        <taxon>Bacillati</taxon>
        <taxon>Actinomycetota</taxon>
        <taxon>Actinomycetes</taxon>
        <taxon>Kitasatosporales</taxon>
        <taxon>Streptomycetaceae</taxon>
        <taxon>Streptomyces</taxon>
    </lineage>
</organism>
<feature type="region of interest" description="Disordered" evidence="1">
    <location>
        <begin position="107"/>
        <end position="151"/>
    </location>
</feature>
<dbReference type="Gene3D" id="3.10.580.10">
    <property type="entry name" value="CBS-domain"/>
    <property type="match status" value="1"/>
</dbReference>
<comment type="caution">
    <text evidence="3">The sequence shown here is derived from an EMBL/GenBank/DDBJ whole genome shotgun (WGS) entry which is preliminary data.</text>
</comment>
<keyword evidence="4" id="KW-1185">Reference proteome</keyword>
<name>A0A941J1J5_9ACTN</name>
<protein>
    <submittedName>
        <fullName evidence="3">DUF3040 domain-containing protein</fullName>
    </submittedName>
</protein>
<feature type="region of interest" description="Disordered" evidence="1">
    <location>
        <begin position="206"/>
        <end position="226"/>
    </location>
</feature>
<accession>A0A941J1J5</accession>
<gene>
    <name evidence="3" type="ORF">KEF29_04890</name>
</gene>
<evidence type="ECO:0000256" key="2">
    <source>
        <dbReference type="SAM" id="Phobius"/>
    </source>
</evidence>
<dbReference type="Proteomes" id="UP000682308">
    <property type="component" value="Unassembled WGS sequence"/>
</dbReference>
<proteinExistence type="predicted"/>
<keyword evidence="2" id="KW-0472">Membrane</keyword>
<dbReference type="InterPro" id="IPR046342">
    <property type="entry name" value="CBS_dom_sf"/>
</dbReference>
<evidence type="ECO:0000256" key="1">
    <source>
        <dbReference type="SAM" id="MobiDB-lite"/>
    </source>
</evidence>
<dbReference type="EMBL" id="JAGTPG010000001">
    <property type="protein sequence ID" value="MBR8638865.1"/>
    <property type="molecule type" value="Genomic_DNA"/>
</dbReference>
<keyword evidence="2" id="KW-0812">Transmembrane</keyword>
<evidence type="ECO:0000313" key="3">
    <source>
        <dbReference type="EMBL" id="MBR8638865.1"/>
    </source>
</evidence>
<dbReference type="InterPro" id="IPR021401">
    <property type="entry name" value="DUF3040"/>
</dbReference>
<evidence type="ECO:0000313" key="4">
    <source>
        <dbReference type="Proteomes" id="UP000682308"/>
    </source>
</evidence>
<dbReference type="Pfam" id="PF11239">
    <property type="entry name" value="DUF3040"/>
    <property type="match status" value="1"/>
</dbReference>
<feature type="transmembrane region" description="Helical" evidence="2">
    <location>
        <begin position="57"/>
        <end position="79"/>
    </location>
</feature>
<sequence length="226" mass="24505">MDPEMNDGRILAQLERRLAQDDPALAETMEALNQQFGDEPGEGAADSQQEDDKRHRWWLVAITVFSVLAFLGLFIAALLNSNPDQTDKQPGPRRVWLQPCPCTPSIARAPSRADASRIRATGIGPPPAQRRVQGAGVRPRDRPSRPTVSLSEDVEAPAAVRLIVERRARPPGHRPEGQPSAALPTCQVVATVVPGHVQEDPCRIDPLAASSAPHRDRFNPPLAAAS</sequence>
<dbReference type="AlphaFoldDB" id="A0A941J1J5"/>